<dbReference type="RefSeq" id="WP_090728526.1">
    <property type="nucleotide sequence ID" value="NZ_FOOU01000008.1"/>
</dbReference>
<dbReference type="AlphaFoldDB" id="A0A1I2SS19"/>
<sequence length="240" mass="25354">MKGNKYISLTVLMCGFLLSSMSVQANVLTYDKDSWTSNEGGSPNYIFTVDDNTAGKFTYNLTIDPWNAEALGLFVDFGDQTVGSVASAGFVDTTVTVPGALGANLIFTDTASDSCGNGCNLNGNGNGSSPTINPLAPDGQWEFVFRLGKQGYEGQQSFSWVTNRFDLGLSDFGLVGIRSQVFCSGDDLLPGDQGSCNDSDKSYSSTPNTPPGEVPEPATLLLFGLGLAGLLYSRRSVLLA</sequence>
<name>A0A1I2SS19_9GAMM</name>
<evidence type="ECO:0000256" key="1">
    <source>
        <dbReference type="SAM" id="MobiDB-lite"/>
    </source>
</evidence>
<evidence type="ECO:0000256" key="2">
    <source>
        <dbReference type="SAM" id="SignalP"/>
    </source>
</evidence>
<dbReference type="Pfam" id="PF07589">
    <property type="entry name" value="PEP-CTERM"/>
    <property type="match status" value="1"/>
</dbReference>
<evidence type="ECO:0000313" key="5">
    <source>
        <dbReference type="Proteomes" id="UP000198623"/>
    </source>
</evidence>
<reference evidence="5" key="1">
    <citation type="submission" date="2016-10" db="EMBL/GenBank/DDBJ databases">
        <authorList>
            <person name="Varghese N."/>
            <person name="Submissions S."/>
        </authorList>
    </citation>
    <scope>NUCLEOTIDE SEQUENCE [LARGE SCALE GENOMIC DNA]</scope>
    <source>
        <strain evidence="5">CGMCC 1.10971</strain>
    </source>
</reference>
<feature type="compositionally biased region" description="Polar residues" evidence="1">
    <location>
        <begin position="194"/>
        <end position="207"/>
    </location>
</feature>
<evidence type="ECO:0000313" key="4">
    <source>
        <dbReference type="EMBL" id="SFG55458.1"/>
    </source>
</evidence>
<dbReference type="NCBIfam" id="TIGR02595">
    <property type="entry name" value="PEP_CTERM"/>
    <property type="match status" value="1"/>
</dbReference>
<accession>A0A1I2SS19</accession>
<feature type="domain" description="Ice-binding protein C-terminal" evidence="3">
    <location>
        <begin position="214"/>
        <end position="235"/>
    </location>
</feature>
<dbReference type="Proteomes" id="UP000198623">
    <property type="component" value="Unassembled WGS sequence"/>
</dbReference>
<gene>
    <name evidence="4" type="ORF">SAMN05216175_108149</name>
</gene>
<feature type="chain" id="PRO_5011687254" evidence="2">
    <location>
        <begin position="26"/>
        <end position="240"/>
    </location>
</feature>
<organism evidence="4 5">
    <name type="scientific">Neptunomonas qingdaonensis</name>
    <dbReference type="NCBI Taxonomy" id="1045558"/>
    <lineage>
        <taxon>Bacteria</taxon>
        <taxon>Pseudomonadati</taxon>
        <taxon>Pseudomonadota</taxon>
        <taxon>Gammaproteobacteria</taxon>
        <taxon>Oceanospirillales</taxon>
        <taxon>Oceanospirillaceae</taxon>
        <taxon>Neptunomonas</taxon>
    </lineage>
</organism>
<evidence type="ECO:0000259" key="3">
    <source>
        <dbReference type="Pfam" id="PF07589"/>
    </source>
</evidence>
<keyword evidence="5" id="KW-1185">Reference proteome</keyword>
<dbReference type="InterPro" id="IPR013424">
    <property type="entry name" value="Ice-binding_C"/>
</dbReference>
<feature type="signal peptide" evidence="2">
    <location>
        <begin position="1"/>
        <end position="25"/>
    </location>
</feature>
<protein>
    <submittedName>
        <fullName evidence="4">PEP-CTERM protein-sorting domain-containing protein</fullName>
    </submittedName>
</protein>
<feature type="region of interest" description="Disordered" evidence="1">
    <location>
        <begin position="194"/>
        <end position="215"/>
    </location>
</feature>
<dbReference type="EMBL" id="FOOU01000008">
    <property type="protein sequence ID" value="SFG55458.1"/>
    <property type="molecule type" value="Genomic_DNA"/>
</dbReference>
<keyword evidence="2" id="KW-0732">Signal</keyword>
<proteinExistence type="predicted"/>